<proteinExistence type="predicted"/>
<reference evidence="7" key="2">
    <citation type="submission" date="2022-01" db="EMBL/GenBank/DDBJ databases">
        <authorList>
            <person name="Yamashiro T."/>
            <person name="Shiraishi A."/>
            <person name="Satake H."/>
            <person name="Nakayama K."/>
        </authorList>
    </citation>
    <scope>NUCLEOTIDE SEQUENCE</scope>
</reference>
<evidence type="ECO:0000256" key="1">
    <source>
        <dbReference type="ARBA" id="ARBA00022723"/>
    </source>
</evidence>
<evidence type="ECO:0000256" key="3">
    <source>
        <dbReference type="SAM" id="Coils"/>
    </source>
</evidence>
<dbReference type="EMBL" id="BQNB010010649">
    <property type="protein sequence ID" value="GJS80129.1"/>
    <property type="molecule type" value="Genomic_DNA"/>
</dbReference>
<reference evidence="7" key="1">
    <citation type="journal article" date="2022" name="Int. J. Mol. Sci.">
        <title>Draft Genome of Tanacetum Coccineum: Genomic Comparison of Closely Related Tanacetum-Family Plants.</title>
        <authorList>
            <person name="Yamashiro T."/>
            <person name="Shiraishi A."/>
            <person name="Nakayama K."/>
            <person name="Satake H."/>
        </authorList>
    </citation>
    <scope>NUCLEOTIDE SEQUENCE</scope>
</reference>
<evidence type="ECO:0000313" key="8">
    <source>
        <dbReference type="Proteomes" id="UP001151760"/>
    </source>
</evidence>
<dbReference type="Pfam" id="PF13976">
    <property type="entry name" value="gag_pre-integrs"/>
    <property type="match status" value="1"/>
</dbReference>
<dbReference type="InterPro" id="IPR039537">
    <property type="entry name" value="Retrotran_Ty1/copia-like"/>
</dbReference>
<feature type="coiled-coil region" evidence="3">
    <location>
        <begin position="653"/>
        <end position="701"/>
    </location>
</feature>
<dbReference type="InterPro" id="IPR012337">
    <property type="entry name" value="RNaseH-like_sf"/>
</dbReference>
<organism evidence="7 8">
    <name type="scientific">Tanacetum coccineum</name>
    <dbReference type="NCBI Taxonomy" id="301880"/>
    <lineage>
        <taxon>Eukaryota</taxon>
        <taxon>Viridiplantae</taxon>
        <taxon>Streptophyta</taxon>
        <taxon>Embryophyta</taxon>
        <taxon>Tracheophyta</taxon>
        <taxon>Spermatophyta</taxon>
        <taxon>Magnoliopsida</taxon>
        <taxon>eudicotyledons</taxon>
        <taxon>Gunneridae</taxon>
        <taxon>Pentapetalae</taxon>
        <taxon>asterids</taxon>
        <taxon>campanulids</taxon>
        <taxon>Asterales</taxon>
        <taxon>Asteraceae</taxon>
        <taxon>Asteroideae</taxon>
        <taxon>Anthemideae</taxon>
        <taxon>Anthemidinae</taxon>
        <taxon>Tanacetum</taxon>
    </lineage>
</organism>
<dbReference type="PANTHER" id="PTHR42648:SF32">
    <property type="entry name" value="RIBONUCLEASE H-LIKE DOMAIN, GAG-PRE-INTEGRASE DOMAIN PROTEIN-RELATED"/>
    <property type="match status" value="1"/>
</dbReference>
<dbReference type="CDD" id="cd09272">
    <property type="entry name" value="RNase_HI_RT_Ty1"/>
    <property type="match status" value="1"/>
</dbReference>
<gene>
    <name evidence="7" type="ORF">Tco_0730010</name>
</gene>
<feature type="region of interest" description="Disordered" evidence="4">
    <location>
        <begin position="97"/>
        <end position="117"/>
    </location>
</feature>
<sequence length="896" mass="100291">MTGNMSYLTDLEEIDGGYVAFGVPRKNNMYSVDLKNIVPKRGLTCLFAKATSDESKLWHRRLGHINFKTMNKLVRGNLVRGLPSKLFKENQTSVACQNGKQHRASSRTPQQNGVAKRKNRTLIEAARTMLVDSKLPTTFWAEAVNTAYYVQNRFDGTKACDDAGKARMETIPNKDYILLPLWTADPPFSQSLREPRKEGGDSSNDQEKEDDNVNNTNNVNIASDGNNTNNVNVVSLTVNTAGIEVNTVSNNTSIELPNDPNMPELEYIMYSGDYEDVGVEADMNNLDAFMLVSPIQTTRIHKDHPVEQIIGDLNSTPQTRRMTKNLKEHGLWDATSAFLYVRLKWKSYVFVTTRIEDPYFPDKVYKVEKVLYGLHQAPRAWYETLSTYLLNNRFQRGKINKTLFIQNTKSVPVQDNQAYTDSDYAGASLDRKSTTGGCQFLGSKIISWQCKKQTVVANSATKAEYVAASINAARHNLLLLLKVNAARHNLLLLLKVNAARHNLLLLLKVNAARHKLTTAATTKVKIVNEEVQLQALVDGKKIIVTKASVRHDLQLNDEEGTDCLPNATIFEELTRMGAKTTAWNEFSSTMASAITCLATNQKFNFSKYIFKSMVKNLDNAGKFLMYPRRPKRKDTEVPQSSGPIDNVADKAVNEEMDDNLVRAATTASSLEAEVLDLENTKTAQAQEITSLKLRVKKLEKKGGSRTHKLKILYKGRKINDIDKDAEITLVHKTQGRYGDEEMFDTYVLDGDEVLAEPEVPVKYVNLSVDEVTLAQALAVLKSAKVQEKANVVKEPSESITTTPTLTTTTAATTITVVSTRPKAKGLDKGKGKMEEPEKPIKKKELIRLDEEIASKLQAEFDEEVRLAREKAKKEEEANIVAWDNVQAMIDADYQMA</sequence>
<keyword evidence="8" id="KW-1185">Reference proteome</keyword>
<evidence type="ECO:0000256" key="4">
    <source>
        <dbReference type="SAM" id="MobiDB-lite"/>
    </source>
</evidence>
<evidence type="ECO:0000313" key="7">
    <source>
        <dbReference type="EMBL" id="GJS80129.1"/>
    </source>
</evidence>
<name>A0ABQ4YQI5_9ASTR</name>
<dbReference type="InterPro" id="IPR025724">
    <property type="entry name" value="GAG-pre-integrase_dom"/>
</dbReference>
<comment type="caution">
    <text evidence="7">The sequence shown here is derived from an EMBL/GenBank/DDBJ whole genome shotgun (WGS) entry which is preliminary data.</text>
</comment>
<evidence type="ECO:0000256" key="2">
    <source>
        <dbReference type="ARBA" id="ARBA00022801"/>
    </source>
</evidence>
<feature type="compositionally biased region" description="Low complexity" evidence="4">
    <location>
        <begin position="213"/>
        <end position="226"/>
    </location>
</feature>
<feature type="domain" description="Reverse transcriptase Ty1/copia-type" evidence="5">
    <location>
        <begin position="333"/>
        <end position="407"/>
    </location>
</feature>
<evidence type="ECO:0000259" key="6">
    <source>
        <dbReference type="Pfam" id="PF13976"/>
    </source>
</evidence>
<evidence type="ECO:0000259" key="5">
    <source>
        <dbReference type="Pfam" id="PF07727"/>
    </source>
</evidence>
<feature type="region of interest" description="Disordered" evidence="4">
    <location>
        <begin position="187"/>
        <end position="226"/>
    </location>
</feature>
<accession>A0ABQ4YQI5</accession>
<keyword evidence="3" id="KW-0175">Coiled coil</keyword>
<feature type="domain" description="GAG-pre-integrase" evidence="6">
    <location>
        <begin position="28"/>
        <end position="101"/>
    </location>
</feature>
<dbReference type="InterPro" id="IPR036397">
    <property type="entry name" value="RNaseH_sf"/>
</dbReference>
<dbReference type="Proteomes" id="UP001151760">
    <property type="component" value="Unassembled WGS sequence"/>
</dbReference>
<dbReference type="InterPro" id="IPR013103">
    <property type="entry name" value="RVT_2"/>
</dbReference>
<keyword evidence="1" id="KW-0479">Metal-binding</keyword>
<dbReference type="Gene3D" id="3.30.420.10">
    <property type="entry name" value="Ribonuclease H-like superfamily/Ribonuclease H"/>
    <property type="match status" value="1"/>
</dbReference>
<keyword evidence="2" id="KW-0378">Hydrolase</keyword>
<protein>
    <submittedName>
        <fullName evidence="7">Ribonuclease H-like domain-containing protein</fullName>
    </submittedName>
</protein>
<dbReference type="Pfam" id="PF07727">
    <property type="entry name" value="RVT_2"/>
    <property type="match status" value="1"/>
</dbReference>
<dbReference type="SUPFAM" id="SSF53098">
    <property type="entry name" value="Ribonuclease H-like"/>
    <property type="match status" value="1"/>
</dbReference>
<dbReference type="PANTHER" id="PTHR42648">
    <property type="entry name" value="TRANSPOSASE, PUTATIVE-RELATED"/>
    <property type="match status" value="1"/>
</dbReference>